<name>A0A9Q1F2J6_SYNKA</name>
<dbReference type="Proteomes" id="UP001152622">
    <property type="component" value="Chromosome 9"/>
</dbReference>
<evidence type="ECO:0000313" key="1">
    <source>
        <dbReference type="EMBL" id="KAJ8349827.1"/>
    </source>
</evidence>
<protein>
    <submittedName>
        <fullName evidence="1">Uncharacterized protein</fullName>
    </submittedName>
</protein>
<organism evidence="1 2">
    <name type="scientific">Synaphobranchus kaupii</name>
    <name type="common">Kaup's arrowtooth eel</name>
    <dbReference type="NCBI Taxonomy" id="118154"/>
    <lineage>
        <taxon>Eukaryota</taxon>
        <taxon>Metazoa</taxon>
        <taxon>Chordata</taxon>
        <taxon>Craniata</taxon>
        <taxon>Vertebrata</taxon>
        <taxon>Euteleostomi</taxon>
        <taxon>Actinopterygii</taxon>
        <taxon>Neopterygii</taxon>
        <taxon>Teleostei</taxon>
        <taxon>Anguilliformes</taxon>
        <taxon>Synaphobranchidae</taxon>
        <taxon>Synaphobranchus</taxon>
    </lineage>
</organism>
<evidence type="ECO:0000313" key="2">
    <source>
        <dbReference type="Proteomes" id="UP001152622"/>
    </source>
</evidence>
<dbReference type="EMBL" id="JAINUF010000009">
    <property type="protein sequence ID" value="KAJ8349827.1"/>
    <property type="molecule type" value="Genomic_DNA"/>
</dbReference>
<accession>A0A9Q1F2J6</accession>
<proteinExistence type="predicted"/>
<gene>
    <name evidence="1" type="ORF">SKAU_G00249570</name>
</gene>
<comment type="caution">
    <text evidence="1">The sequence shown here is derived from an EMBL/GenBank/DDBJ whole genome shotgun (WGS) entry which is preliminary data.</text>
</comment>
<dbReference type="AlphaFoldDB" id="A0A9Q1F2J6"/>
<reference evidence="1" key="1">
    <citation type="journal article" date="2023" name="Science">
        <title>Genome structures resolve the early diversification of teleost fishes.</title>
        <authorList>
            <person name="Parey E."/>
            <person name="Louis A."/>
            <person name="Montfort J."/>
            <person name="Bouchez O."/>
            <person name="Roques C."/>
            <person name="Iampietro C."/>
            <person name="Lluch J."/>
            <person name="Castinel A."/>
            <person name="Donnadieu C."/>
            <person name="Desvignes T."/>
            <person name="Floi Bucao C."/>
            <person name="Jouanno E."/>
            <person name="Wen M."/>
            <person name="Mejri S."/>
            <person name="Dirks R."/>
            <person name="Jansen H."/>
            <person name="Henkel C."/>
            <person name="Chen W.J."/>
            <person name="Zahm M."/>
            <person name="Cabau C."/>
            <person name="Klopp C."/>
            <person name="Thompson A.W."/>
            <person name="Robinson-Rechavi M."/>
            <person name="Braasch I."/>
            <person name="Lecointre G."/>
            <person name="Bobe J."/>
            <person name="Postlethwait J.H."/>
            <person name="Berthelot C."/>
            <person name="Roest Crollius H."/>
            <person name="Guiguen Y."/>
        </authorList>
    </citation>
    <scope>NUCLEOTIDE SEQUENCE</scope>
    <source>
        <strain evidence="1">WJC10195</strain>
    </source>
</reference>
<sequence length="113" mass="12001">MVLGGEGRCTWESARDQNRSNSRSQLCCLQVGQVQALTETPSCLTDKRKGKSSAQQHPLVAVEGKRSPECSVRSLCDVTGTAATALACVSALRLDVLLGQKPITFAQIVAVRG</sequence>
<keyword evidence="2" id="KW-1185">Reference proteome</keyword>